<sequence length="132" mass="14231">MGGTMTALGLRCYECGHEYGYIGSQPHSGQCPACDSYRVSPAGKLMVTDLKQWHNATGLSKLWVYTMDEQGRQFTFEIVANDGRGKLVSVIVEGLALDPACEISLQQFPDVVSDAVAACGITELETKKISPA</sequence>
<accession>A0A346PA07</accession>
<dbReference type="KEGG" id="nan:AArc1_5151"/>
<organism evidence="1 2">
    <name type="scientific">Natrarchaeobaculum sulfurireducens</name>
    <dbReference type="NCBI Taxonomy" id="2044521"/>
    <lineage>
        <taxon>Archaea</taxon>
        <taxon>Methanobacteriati</taxon>
        <taxon>Methanobacteriota</taxon>
        <taxon>Stenosarchaea group</taxon>
        <taxon>Halobacteria</taxon>
        <taxon>Halobacteriales</taxon>
        <taxon>Natrialbaceae</taxon>
        <taxon>Natrarchaeobaculum</taxon>
    </lineage>
</organism>
<keyword evidence="1" id="KW-0614">Plasmid</keyword>
<geneLocation type="plasmid" evidence="2">
    <name>paarc1-02</name>
</geneLocation>
<dbReference type="EMBL" id="CP024046">
    <property type="protein sequence ID" value="AXR76352.1"/>
    <property type="molecule type" value="Genomic_DNA"/>
</dbReference>
<gene>
    <name evidence="1" type="ORF">AArc1_5151</name>
</gene>
<protein>
    <submittedName>
        <fullName evidence="1">Uncharacterized protein</fullName>
    </submittedName>
</protein>
<evidence type="ECO:0000313" key="1">
    <source>
        <dbReference type="EMBL" id="AXR76352.1"/>
    </source>
</evidence>
<evidence type="ECO:0000313" key="2">
    <source>
        <dbReference type="Proteomes" id="UP000258707"/>
    </source>
</evidence>
<reference evidence="1 2" key="1">
    <citation type="submission" date="2017-10" db="EMBL/GenBank/DDBJ databases">
        <title>Phenotypic and genomic properties of facultatively anaerobic sulfur-reducing natronoarchaea from hypersaline soda lakes.</title>
        <authorList>
            <person name="Sorokin D.Y."/>
            <person name="Kublanov I.V."/>
            <person name="Roman P."/>
            <person name="Sinninghe Damste J.S."/>
            <person name="Golyshin P.N."/>
            <person name="Rojo D."/>
            <person name="Ciordia S."/>
            <person name="Mena Md.C."/>
            <person name="Ferrer M."/>
            <person name="Messina E."/>
            <person name="Smedile F."/>
            <person name="La Spada G."/>
            <person name="La Cono V."/>
            <person name="Yakimov M.M."/>
        </authorList>
    </citation>
    <scope>NUCLEOTIDE SEQUENCE [LARGE SCALE GENOMIC DNA]</scope>
    <source>
        <strain evidence="1 2">AArc1</strain>
        <plasmid evidence="2">paarc1-02</plasmid>
    </source>
</reference>
<name>A0A346PA07_9EURY</name>
<dbReference type="AlphaFoldDB" id="A0A346PA07"/>
<dbReference type="Proteomes" id="UP000258707">
    <property type="component" value="Plasmid pAArc1-02"/>
</dbReference>
<proteinExistence type="predicted"/>